<keyword evidence="2" id="KW-1003">Cell membrane</keyword>
<feature type="transmembrane region" description="Helical" evidence="6">
    <location>
        <begin position="223"/>
        <end position="241"/>
    </location>
</feature>
<dbReference type="EMBL" id="JABXJK010000082">
    <property type="protein sequence ID" value="MBA0974173.1"/>
    <property type="molecule type" value="Genomic_DNA"/>
</dbReference>
<organism evidence="7 9">
    <name type="scientific">Enterococcus gallinarum</name>
    <dbReference type="NCBI Taxonomy" id="1353"/>
    <lineage>
        <taxon>Bacteria</taxon>
        <taxon>Bacillati</taxon>
        <taxon>Bacillota</taxon>
        <taxon>Bacilli</taxon>
        <taxon>Lactobacillales</taxon>
        <taxon>Enterococcaceae</taxon>
        <taxon>Enterococcus</taxon>
    </lineage>
</organism>
<feature type="transmembrane region" description="Helical" evidence="6">
    <location>
        <begin position="119"/>
        <end position="138"/>
    </location>
</feature>
<reference evidence="7 9" key="1">
    <citation type="submission" date="2020-06" db="EMBL/GenBank/DDBJ databases">
        <title>Crossreactivity between MHC class I-restricted antigens from cancer cells and an enterococcal bacteriophage.</title>
        <authorList>
            <person name="Fluckiger A."/>
            <person name="Daillere R."/>
            <person name="Sassi M."/>
            <person name="Cattoir V."/>
            <person name="Kroemer G."/>
            <person name="Zitvogel L."/>
        </authorList>
    </citation>
    <scope>NUCLEOTIDE SEQUENCE [LARGE SCALE GENOMIC DNA]</scope>
    <source>
        <strain evidence="7 9">EG4</strain>
    </source>
</reference>
<protein>
    <submittedName>
        <fullName evidence="7">Uncharacterized protein</fullName>
    </submittedName>
</protein>
<evidence type="ECO:0000256" key="2">
    <source>
        <dbReference type="ARBA" id="ARBA00022475"/>
    </source>
</evidence>
<feature type="transmembrane region" description="Helical" evidence="6">
    <location>
        <begin position="385"/>
        <end position="406"/>
    </location>
</feature>
<evidence type="ECO:0000313" key="9">
    <source>
        <dbReference type="Proteomes" id="UP000571857"/>
    </source>
</evidence>
<comment type="caution">
    <text evidence="7">The sequence shown here is derived from an EMBL/GenBank/DDBJ whole genome shotgun (WGS) entry which is preliminary data.</text>
</comment>
<dbReference type="Proteomes" id="UP001241571">
    <property type="component" value="Unassembled WGS sequence"/>
</dbReference>
<feature type="transmembrane region" description="Helical" evidence="6">
    <location>
        <begin position="158"/>
        <end position="179"/>
    </location>
</feature>
<keyword evidence="3 6" id="KW-0812">Transmembrane</keyword>
<keyword evidence="4 6" id="KW-1133">Transmembrane helix</keyword>
<dbReference type="EMBL" id="JASUBT010000002">
    <property type="protein sequence ID" value="MDL4934765.1"/>
    <property type="molecule type" value="Genomic_DNA"/>
</dbReference>
<feature type="transmembrane region" description="Helical" evidence="6">
    <location>
        <begin position="358"/>
        <end position="379"/>
    </location>
</feature>
<gene>
    <name evidence="7" type="ORF">HWH42_16510</name>
    <name evidence="8" type="ORF">QRX88_03400</name>
</gene>
<evidence type="ECO:0000313" key="10">
    <source>
        <dbReference type="Proteomes" id="UP001241571"/>
    </source>
</evidence>
<accession>A0ABD4HSP3</accession>
<name>A0ABD4HSP3_ENTGA</name>
<evidence type="ECO:0000256" key="5">
    <source>
        <dbReference type="ARBA" id="ARBA00023136"/>
    </source>
</evidence>
<dbReference type="RefSeq" id="WP_103299552.1">
    <property type="nucleotide sequence ID" value="NZ_CAKOCH010000002.1"/>
</dbReference>
<dbReference type="PANTHER" id="PTHR30250">
    <property type="entry name" value="PST FAMILY PREDICTED COLANIC ACID TRANSPORTER"/>
    <property type="match status" value="1"/>
</dbReference>
<feature type="transmembrane region" description="Helical" evidence="6">
    <location>
        <begin position="185"/>
        <end position="203"/>
    </location>
</feature>
<feature type="transmembrane region" description="Helical" evidence="6">
    <location>
        <begin position="87"/>
        <end position="107"/>
    </location>
</feature>
<dbReference type="AlphaFoldDB" id="A0ABD4HSP3"/>
<evidence type="ECO:0000313" key="7">
    <source>
        <dbReference type="EMBL" id="MBA0974173.1"/>
    </source>
</evidence>
<proteinExistence type="predicted"/>
<feature type="transmembrane region" description="Helical" evidence="6">
    <location>
        <begin position="12"/>
        <end position="33"/>
    </location>
</feature>
<feature type="transmembrane region" description="Helical" evidence="6">
    <location>
        <begin position="253"/>
        <end position="275"/>
    </location>
</feature>
<comment type="subcellular location">
    <subcellularLocation>
        <location evidence="1">Cell membrane</location>
        <topology evidence="1">Multi-pass membrane protein</topology>
    </subcellularLocation>
</comment>
<sequence>MNSKAKKIMKNIKYAVSANFVVLGISVLLNMFVPKILGVTEYSYWQLYVFYTSYVGFFHLGWLDGIYLKIGGQDYDELNKNKLGNQFWYLFMYEILLTVLVLVLISLDGNFSNKTLIQLLTIVSSIVINVKSFILFIFQGTNRIKEYANLSKNDRYLYCILLVTYLLFGGRSFLVLILFDIISKSVITFWYIYVIKDLINVKIQFTKQNIFEVIDNIKVGSNLMISNIAGMLIIGITRLFVEINWDIRTFGKLSFTLSISNMFMTFINAVGVVMFPILRRTRQDKLISLFKSLRQVFVVFSFGLLIFFVPVKIILSNWLPAYSESLNYMGILFPMVIYEGRMSLLLSTYLKNFRKERLILLSNLISLILSVILASIAVFIFNSMIMTVVCIIICIIVRCLCAEFLLTKYLEVNILKNVFQELALTCLFIIGNILFSNILSLILYFIFYIIFVFLNRFSLKNSVNYLLRELK</sequence>
<dbReference type="PANTHER" id="PTHR30250:SF11">
    <property type="entry name" value="O-ANTIGEN TRANSPORTER-RELATED"/>
    <property type="match status" value="1"/>
</dbReference>
<evidence type="ECO:0000313" key="8">
    <source>
        <dbReference type="EMBL" id="MDL4934765.1"/>
    </source>
</evidence>
<reference evidence="8 10" key="2">
    <citation type="submission" date="2023-06" db="EMBL/GenBank/DDBJ databases">
        <title>Acute promotion of culturable opportunistic pathogens and persistent increase of antibiotic resistance following antibiotic exposure in mouse gut microbiota.</title>
        <authorList>
            <person name="Li L."/>
            <person name="Wang B."/>
            <person name="Sun Y."/>
            <person name="Wang M."/>
            <person name="Xu H."/>
        </authorList>
    </citation>
    <scope>NUCLEOTIDE SEQUENCE [LARGE SCALE GENOMIC DNA]</scope>
    <source>
        <strain evidence="8 10">CRI2_2</strain>
    </source>
</reference>
<evidence type="ECO:0000256" key="4">
    <source>
        <dbReference type="ARBA" id="ARBA00022989"/>
    </source>
</evidence>
<dbReference type="InterPro" id="IPR050833">
    <property type="entry name" value="Poly_Biosynth_Transport"/>
</dbReference>
<dbReference type="GO" id="GO:0005886">
    <property type="term" value="C:plasma membrane"/>
    <property type="evidence" value="ECO:0007669"/>
    <property type="project" value="UniProtKB-SubCell"/>
</dbReference>
<dbReference type="Proteomes" id="UP000571857">
    <property type="component" value="Unassembled WGS sequence"/>
</dbReference>
<feature type="transmembrane region" description="Helical" evidence="6">
    <location>
        <begin position="327"/>
        <end position="346"/>
    </location>
</feature>
<feature type="transmembrane region" description="Helical" evidence="6">
    <location>
        <begin position="296"/>
        <end position="315"/>
    </location>
</feature>
<evidence type="ECO:0000256" key="1">
    <source>
        <dbReference type="ARBA" id="ARBA00004651"/>
    </source>
</evidence>
<keyword evidence="5 6" id="KW-0472">Membrane</keyword>
<feature type="transmembrane region" description="Helical" evidence="6">
    <location>
        <begin position="45"/>
        <end position="67"/>
    </location>
</feature>
<evidence type="ECO:0000256" key="3">
    <source>
        <dbReference type="ARBA" id="ARBA00022692"/>
    </source>
</evidence>
<evidence type="ECO:0000256" key="6">
    <source>
        <dbReference type="SAM" id="Phobius"/>
    </source>
</evidence>